<dbReference type="EMBL" id="JACYTO010000002">
    <property type="protein sequence ID" value="MBD8503522.1"/>
    <property type="molecule type" value="Genomic_DNA"/>
</dbReference>
<name>A0ABR9BB06_9RHOO</name>
<dbReference type="Gene3D" id="3.40.50.620">
    <property type="entry name" value="HUPs"/>
    <property type="match status" value="1"/>
</dbReference>
<sequence length="257" mass="27263">MDLDLALVLFWSKKLLAAAILPPLGPLLLIALGLLLLRHRPRAGRALAWSGLAIALLLITPASVGWLARGLEDSPPVSAAALGDVQAIVVLGAGKREHAPEFGGETLNRLALERVRYAALLARRTGLPLLVTGGAPTGAVPEASLMAEALEREYGVTVRWTEGASRDTRENARFSAALLQASGVRRIALVTHAAHMPRSRAEFEAAGLAVIPAPTAWLSGPDTGLEALDFLPSANAAYAGWFATHEWLGRLAYRLSR</sequence>
<organism evidence="3 4">
    <name type="scientific">Thauera sedimentorum</name>
    <dbReference type="NCBI Taxonomy" id="2767595"/>
    <lineage>
        <taxon>Bacteria</taxon>
        <taxon>Pseudomonadati</taxon>
        <taxon>Pseudomonadota</taxon>
        <taxon>Betaproteobacteria</taxon>
        <taxon>Rhodocyclales</taxon>
        <taxon>Zoogloeaceae</taxon>
        <taxon>Thauera</taxon>
    </lineage>
</organism>
<accession>A0ABR9BB06</accession>
<dbReference type="Pfam" id="PF02698">
    <property type="entry name" value="DUF218"/>
    <property type="match status" value="1"/>
</dbReference>
<keyword evidence="4" id="KW-1185">Reference proteome</keyword>
<dbReference type="PANTHER" id="PTHR30336">
    <property type="entry name" value="INNER MEMBRANE PROTEIN, PROBABLE PERMEASE"/>
    <property type="match status" value="1"/>
</dbReference>
<keyword evidence="1" id="KW-1133">Transmembrane helix</keyword>
<evidence type="ECO:0000313" key="4">
    <source>
        <dbReference type="Proteomes" id="UP000603602"/>
    </source>
</evidence>
<evidence type="ECO:0000259" key="2">
    <source>
        <dbReference type="Pfam" id="PF02698"/>
    </source>
</evidence>
<dbReference type="InterPro" id="IPR051599">
    <property type="entry name" value="Cell_Envelope_Assoc"/>
</dbReference>
<protein>
    <submittedName>
        <fullName evidence="3">YdcF family protein</fullName>
    </submittedName>
</protein>
<gene>
    <name evidence="3" type="ORF">IFO67_11560</name>
</gene>
<keyword evidence="1" id="KW-0472">Membrane</keyword>
<evidence type="ECO:0000256" key="1">
    <source>
        <dbReference type="SAM" id="Phobius"/>
    </source>
</evidence>
<comment type="caution">
    <text evidence="3">The sequence shown here is derived from an EMBL/GenBank/DDBJ whole genome shotgun (WGS) entry which is preliminary data.</text>
</comment>
<dbReference type="RefSeq" id="WP_187718352.1">
    <property type="nucleotide sequence ID" value="NZ_JACTAH010000002.1"/>
</dbReference>
<dbReference type="InterPro" id="IPR003848">
    <property type="entry name" value="DUF218"/>
</dbReference>
<dbReference type="Proteomes" id="UP000603602">
    <property type="component" value="Unassembled WGS sequence"/>
</dbReference>
<reference evidence="4" key="1">
    <citation type="submission" date="2023-07" db="EMBL/GenBank/DDBJ databases">
        <title>Thauera sp. CAU 1555 isolated from sand of Yaerae Beach.</title>
        <authorList>
            <person name="Kim W."/>
        </authorList>
    </citation>
    <scope>NUCLEOTIDE SEQUENCE [LARGE SCALE GENOMIC DNA]</scope>
    <source>
        <strain evidence="4">CAU 1555</strain>
    </source>
</reference>
<dbReference type="InterPro" id="IPR014729">
    <property type="entry name" value="Rossmann-like_a/b/a_fold"/>
</dbReference>
<proteinExistence type="predicted"/>
<evidence type="ECO:0000313" key="3">
    <source>
        <dbReference type="EMBL" id="MBD8503522.1"/>
    </source>
</evidence>
<dbReference type="PANTHER" id="PTHR30336:SF4">
    <property type="entry name" value="ENVELOPE BIOGENESIS FACTOR ELYC"/>
    <property type="match status" value="1"/>
</dbReference>
<keyword evidence="1" id="KW-0812">Transmembrane</keyword>
<feature type="transmembrane region" description="Helical" evidence="1">
    <location>
        <begin position="15"/>
        <end position="37"/>
    </location>
</feature>
<feature type="domain" description="DUF218" evidence="2">
    <location>
        <begin position="86"/>
        <end position="249"/>
    </location>
</feature>
<feature type="transmembrane region" description="Helical" evidence="1">
    <location>
        <begin position="46"/>
        <end position="68"/>
    </location>
</feature>
<dbReference type="CDD" id="cd06259">
    <property type="entry name" value="YdcF-like"/>
    <property type="match status" value="1"/>
</dbReference>